<dbReference type="OMA" id="AFCAKNS"/>
<protein>
    <submittedName>
        <fullName evidence="4">Uncharacterized protein</fullName>
    </submittedName>
</protein>
<sequence>PGRASAMPGKLLTPSPNWYCSRCSDTNPRGILGFGAKNSIFLLEVSPSQPLILGELAGHTERVTGFTFCQHPGLVDICASTSDDGTVKVWDIQTKSVLQEHSAHQV</sequence>
<evidence type="ECO:0000313" key="4">
    <source>
        <dbReference type="EMBL" id="GCC39496.1"/>
    </source>
</evidence>
<dbReference type="GO" id="GO:0003730">
    <property type="term" value="F:mRNA 3'-UTR binding"/>
    <property type="evidence" value="ECO:0007669"/>
    <property type="project" value="TreeGrafter"/>
</dbReference>
<dbReference type="AlphaFoldDB" id="A0A401TA02"/>
<name>A0A401TA02_CHIPU</name>
<comment type="caution">
    <text evidence="4">The sequence shown here is derived from an EMBL/GenBank/DDBJ whole genome shotgun (WGS) entry which is preliminary data.</text>
</comment>
<dbReference type="InterPro" id="IPR052640">
    <property type="entry name" value="Gemin-5"/>
</dbReference>
<dbReference type="InterPro" id="IPR019775">
    <property type="entry name" value="WD40_repeat_CS"/>
</dbReference>
<dbReference type="GO" id="GO:0005634">
    <property type="term" value="C:nucleus"/>
    <property type="evidence" value="ECO:0007669"/>
    <property type="project" value="TreeGrafter"/>
</dbReference>
<dbReference type="PANTHER" id="PTHR46362">
    <property type="entry name" value="GEM-ASSOCIATED PROTEIN 5"/>
    <property type="match status" value="1"/>
</dbReference>
<dbReference type="GO" id="GO:0032797">
    <property type="term" value="C:SMN complex"/>
    <property type="evidence" value="ECO:0007669"/>
    <property type="project" value="TreeGrafter"/>
</dbReference>
<keyword evidence="2" id="KW-0677">Repeat</keyword>
<evidence type="ECO:0000313" key="5">
    <source>
        <dbReference type="Proteomes" id="UP000287033"/>
    </source>
</evidence>
<evidence type="ECO:0000256" key="3">
    <source>
        <dbReference type="PROSITE-ProRule" id="PRU00221"/>
    </source>
</evidence>
<dbReference type="Proteomes" id="UP000287033">
    <property type="component" value="Unassembled WGS sequence"/>
</dbReference>
<reference evidence="4 5" key="1">
    <citation type="journal article" date="2018" name="Nat. Ecol. Evol.">
        <title>Shark genomes provide insights into elasmobranch evolution and the origin of vertebrates.</title>
        <authorList>
            <person name="Hara Y"/>
            <person name="Yamaguchi K"/>
            <person name="Onimaru K"/>
            <person name="Kadota M"/>
            <person name="Koyanagi M"/>
            <person name="Keeley SD"/>
            <person name="Tatsumi K"/>
            <person name="Tanaka K"/>
            <person name="Motone F"/>
            <person name="Kageyama Y"/>
            <person name="Nozu R"/>
            <person name="Adachi N"/>
            <person name="Nishimura O"/>
            <person name="Nakagawa R"/>
            <person name="Tanegashima C"/>
            <person name="Kiyatake I"/>
            <person name="Matsumoto R"/>
            <person name="Murakumo K"/>
            <person name="Nishida K"/>
            <person name="Terakita A"/>
            <person name="Kuratani S"/>
            <person name="Sato K"/>
            <person name="Hyodo S Kuraku.S."/>
        </authorList>
    </citation>
    <scope>NUCLEOTIDE SEQUENCE [LARGE SCALE GENOMIC DNA]</scope>
</reference>
<proteinExistence type="predicted"/>
<feature type="non-terminal residue" evidence="4">
    <location>
        <position position="1"/>
    </location>
</feature>
<dbReference type="InterPro" id="IPR015943">
    <property type="entry name" value="WD40/YVTN_repeat-like_dom_sf"/>
</dbReference>
<keyword evidence="5" id="KW-1185">Reference proteome</keyword>
<dbReference type="InterPro" id="IPR036322">
    <property type="entry name" value="WD40_repeat_dom_sf"/>
</dbReference>
<dbReference type="SUPFAM" id="SSF50978">
    <property type="entry name" value="WD40 repeat-like"/>
    <property type="match status" value="1"/>
</dbReference>
<dbReference type="PROSITE" id="PS50294">
    <property type="entry name" value="WD_REPEATS_REGION"/>
    <property type="match status" value="1"/>
</dbReference>
<dbReference type="STRING" id="137246.A0A401TA02"/>
<keyword evidence="1 3" id="KW-0853">WD repeat</keyword>
<accession>A0A401TA02</accession>
<feature type="non-terminal residue" evidence="4">
    <location>
        <position position="106"/>
    </location>
</feature>
<dbReference type="PROSITE" id="PS50082">
    <property type="entry name" value="WD_REPEATS_2"/>
    <property type="match status" value="1"/>
</dbReference>
<dbReference type="PANTHER" id="PTHR46362:SF1">
    <property type="entry name" value="GEM-ASSOCIATED PROTEIN 5"/>
    <property type="match status" value="1"/>
</dbReference>
<gene>
    <name evidence="4" type="ORF">chiPu_0023904</name>
</gene>
<feature type="repeat" description="WD" evidence="3">
    <location>
        <begin position="56"/>
        <end position="100"/>
    </location>
</feature>
<dbReference type="Pfam" id="PF00400">
    <property type="entry name" value="WD40"/>
    <property type="match status" value="1"/>
</dbReference>
<dbReference type="OrthoDB" id="7326421at2759"/>
<dbReference type="EMBL" id="BEZZ01029046">
    <property type="protein sequence ID" value="GCC39496.1"/>
    <property type="molecule type" value="Genomic_DNA"/>
</dbReference>
<dbReference type="SMART" id="SM00320">
    <property type="entry name" value="WD40"/>
    <property type="match status" value="1"/>
</dbReference>
<dbReference type="Gene3D" id="2.130.10.10">
    <property type="entry name" value="YVTN repeat-like/Quinoprotein amine dehydrogenase"/>
    <property type="match status" value="1"/>
</dbReference>
<dbReference type="InterPro" id="IPR001680">
    <property type="entry name" value="WD40_rpt"/>
</dbReference>
<dbReference type="PROSITE" id="PS00678">
    <property type="entry name" value="WD_REPEATS_1"/>
    <property type="match status" value="1"/>
</dbReference>
<dbReference type="GO" id="GO:0000387">
    <property type="term" value="P:spliceosomal snRNP assembly"/>
    <property type="evidence" value="ECO:0007669"/>
    <property type="project" value="TreeGrafter"/>
</dbReference>
<organism evidence="4 5">
    <name type="scientific">Chiloscyllium punctatum</name>
    <name type="common">Brownbanded bambooshark</name>
    <name type="synonym">Hemiscyllium punctatum</name>
    <dbReference type="NCBI Taxonomy" id="137246"/>
    <lineage>
        <taxon>Eukaryota</taxon>
        <taxon>Metazoa</taxon>
        <taxon>Chordata</taxon>
        <taxon>Craniata</taxon>
        <taxon>Vertebrata</taxon>
        <taxon>Chondrichthyes</taxon>
        <taxon>Elasmobranchii</taxon>
        <taxon>Galeomorphii</taxon>
        <taxon>Galeoidea</taxon>
        <taxon>Orectolobiformes</taxon>
        <taxon>Hemiscylliidae</taxon>
        <taxon>Chiloscyllium</taxon>
    </lineage>
</organism>
<evidence type="ECO:0000256" key="2">
    <source>
        <dbReference type="ARBA" id="ARBA00022737"/>
    </source>
</evidence>
<evidence type="ECO:0000256" key="1">
    <source>
        <dbReference type="ARBA" id="ARBA00022574"/>
    </source>
</evidence>